<gene>
    <name evidence="4" type="primary">pduB</name>
    <name evidence="4" type="ORF">WMO63_10280</name>
</gene>
<comment type="subcellular location">
    <subcellularLocation>
        <location evidence="1">Bacterial microcompartment</location>
    </subcellularLocation>
</comment>
<evidence type="ECO:0000313" key="5">
    <source>
        <dbReference type="Proteomes" id="UP001465426"/>
    </source>
</evidence>
<evidence type="ECO:0000256" key="1">
    <source>
        <dbReference type="ARBA" id="ARBA00024322"/>
    </source>
</evidence>
<name>A0ABV1EY64_9BACI</name>
<dbReference type="CDD" id="cd07047">
    <property type="entry name" value="BMC_PduB_repeat1"/>
    <property type="match status" value="1"/>
</dbReference>
<dbReference type="RefSeq" id="WP_349204702.1">
    <property type="nucleotide sequence ID" value="NZ_JBBMFN010000020.1"/>
</dbReference>
<keyword evidence="2" id="KW-1283">Bacterial microcompartment</keyword>
<dbReference type="InterPro" id="IPR044870">
    <property type="entry name" value="BMC_CP"/>
</dbReference>
<reference evidence="4 5" key="1">
    <citation type="submission" date="2024-03" db="EMBL/GenBank/DDBJ databases">
        <title>Human intestinal bacterial collection.</title>
        <authorList>
            <person name="Pauvert C."/>
            <person name="Hitch T.C.A."/>
            <person name="Clavel T."/>
        </authorList>
    </citation>
    <scope>NUCLEOTIDE SEQUENCE [LARGE SCALE GENOMIC DNA]</scope>
    <source>
        <strain evidence="4 5">CLA-SR-H024</strain>
    </source>
</reference>
<dbReference type="Proteomes" id="UP001465426">
    <property type="component" value="Unassembled WGS sequence"/>
</dbReference>
<keyword evidence="5" id="KW-1185">Reference proteome</keyword>
<dbReference type="NCBIfam" id="TIGR04501">
    <property type="entry name" value="microcomp_PduB"/>
    <property type="match status" value="1"/>
</dbReference>
<organism evidence="4 5">
    <name type="scientific">Niallia hominis</name>
    <dbReference type="NCBI Taxonomy" id="3133173"/>
    <lineage>
        <taxon>Bacteria</taxon>
        <taxon>Bacillati</taxon>
        <taxon>Bacillota</taxon>
        <taxon>Bacilli</taxon>
        <taxon>Bacillales</taxon>
        <taxon>Bacillaceae</taxon>
        <taxon>Niallia</taxon>
    </lineage>
</organism>
<evidence type="ECO:0000313" key="4">
    <source>
        <dbReference type="EMBL" id="MEQ2466050.1"/>
    </source>
</evidence>
<dbReference type="Pfam" id="PF00936">
    <property type="entry name" value="BMC"/>
    <property type="match status" value="2"/>
</dbReference>
<dbReference type="PROSITE" id="PS51931">
    <property type="entry name" value="BMC_CP"/>
    <property type="match status" value="2"/>
</dbReference>
<dbReference type="Gene3D" id="3.30.70.1710">
    <property type="match status" value="2"/>
</dbReference>
<comment type="caution">
    <text evidence="4">The sequence shown here is derived from an EMBL/GenBank/DDBJ whole genome shotgun (WGS) entry which is preliminary data.</text>
</comment>
<accession>A0ABV1EY64</accession>
<feature type="domain" description="BMC circularly permuted" evidence="3">
    <location>
        <begin position="155"/>
        <end position="254"/>
    </location>
</feature>
<dbReference type="PIRSF" id="PIRSF012290">
    <property type="entry name" value="EutL_PduB"/>
    <property type="match status" value="1"/>
</dbReference>
<dbReference type="InterPro" id="IPR009193">
    <property type="entry name" value="EutL_PduB"/>
</dbReference>
<sequence>MTNILEQVLAEAQKRVNQPIEAEEGVVTSTGKTITEFVGTAMGDTIGLVIANLDSQLHQYLGIDGKYRSIGFLSGRTGGAPHVMAADEAVKATNTEIVKIEMARDTKGGAGHGATIIFAAEDVSDARRAVEITLEAIERNFGNVYANDAGHIELHYTARASQALELAFTAPVGKSFGIIVGAPAAIGLVMADTAVKTANVDVVTFASPDNGTARSNEIIVSITGDSGAVKQALLSAQDVGLATLGSMGETPKSASIPTLI</sequence>
<evidence type="ECO:0000256" key="2">
    <source>
        <dbReference type="ARBA" id="ARBA00024446"/>
    </source>
</evidence>
<proteinExistence type="predicted"/>
<dbReference type="SMART" id="SM00877">
    <property type="entry name" value="BMC"/>
    <property type="match status" value="2"/>
</dbReference>
<dbReference type="InterPro" id="IPR030984">
    <property type="entry name" value="PduB"/>
</dbReference>
<evidence type="ECO:0000259" key="3">
    <source>
        <dbReference type="PROSITE" id="PS51931"/>
    </source>
</evidence>
<protein>
    <submittedName>
        <fullName evidence="4">Propanediol utilization microcompartment protein PduB</fullName>
    </submittedName>
</protein>
<dbReference type="InterPro" id="IPR000249">
    <property type="entry name" value="BMC_dom"/>
</dbReference>
<dbReference type="EMBL" id="JBBMFN010000020">
    <property type="protein sequence ID" value="MEQ2466050.1"/>
    <property type="molecule type" value="Genomic_DNA"/>
</dbReference>
<dbReference type="InterPro" id="IPR037233">
    <property type="entry name" value="CcmK-like_sf"/>
</dbReference>
<dbReference type="SUPFAM" id="SSF143414">
    <property type="entry name" value="CcmK-like"/>
    <property type="match status" value="2"/>
</dbReference>
<feature type="domain" description="BMC circularly permuted" evidence="3">
    <location>
        <begin position="32"/>
        <end position="149"/>
    </location>
</feature>
<dbReference type="NCBIfam" id="NF011944">
    <property type="entry name" value="PRK15415.1"/>
    <property type="match status" value="1"/>
</dbReference>